<gene>
    <name evidence="12" type="ORF">EJ06DRAFT_486154</name>
</gene>
<dbReference type="GO" id="GO:0004168">
    <property type="term" value="F:dolichol kinase activity"/>
    <property type="evidence" value="ECO:0007669"/>
    <property type="project" value="UniProtKB-EC"/>
</dbReference>
<dbReference type="Proteomes" id="UP000799640">
    <property type="component" value="Unassembled WGS sequence"/>
</dbReference>
<proteinExistence type="inferred from homology"/>
<feature type="transmembrane region" description="Helical" evidence="11">
    <location>
        <begin position="758"/>
        <end position="779"/>
    </location>
</feature>
<sequence length="832" mass="89459">MVPPQLPTSNAQGDLAEGTSTAMDAGNAPNTELTTRGHQKATTMEADPAYPAPATSSDPTPLPDRKPQLYHRRKHGERLTLPTSRPQPSPLPTTRTRALSPSESGTEADDESFDLNPGGYGSGYASACAQGYASGPGSAHSFTGLVRALPAPAMRPRKGLRDAQDAGKGVGTGVSPLLTPTALSEDEGEERWRVRRRAEVVRRLCEVALVGFVGGLVVREAGVGVWGRAELRIAGAIVVGLCLLYPVRLVAYAWKRTAARRLSAAIRVPAVFDPAPLIYPLCLPIFVALSLHRTFPEPLLANIVLGLAALPPALIPGSWNSANGSYYLHWLLSTLPAILSAHTDTFSKISAPTPYALKTPPTSPSLETLTLLHPLHASLTPFLHSLTSTSLLPAELALTSTALINLTLFATTPPTTILSTLLIPAALLLTLLAGPALHAAVALSRIPRWRFRRAGQVVRLRQLFLAVLANGVRRARASTGPSKRPVVESDADDDEEGRRRPRPSLRRLGSEIMHALPPVFGEGPGGRRRRHTMPASGAVRVEGKEGTGRRRRGNPLLVLTPAQATRRKVLYAVYVYAVMGLIALGPARWVIQRSALGGAEPIGWLIGYFLGNIRGFRFWVFNHGLRGWIALPPLPDAETQVEGGWVEQYRQEIGAGTTRLWMCGYFILVVAAALGIVTRLASRVEVDTRRKVFHGTVVALLLPTTYIDPAFVSLALGAVLVLFLLLDLLRASTLPPIAKPLARFLAPYTDGRDWRGPVVVSHIFLLVGCAVPVWLSLAGREWGVGEGAWDEWEVRGRDLGLIAGVVCVGLGDAAASLVGRRVGRRKWPWVGG</sequence>
<keyword evidence="4" id="KW-0808">Transferase</keyword>
<keyword evidence="7" id="KW-0256">Endoplasmic reticulum</keyword>
<keyword evidence="6" id="KW-0418">Kinase</keyword>
<feature type="transmembrane region" description="Helical" evidence="11">
    <location>
        <begin position="569"/>
        <end position="590"/>
    </location>
</feature>
<feature type="transmembrane region" description="Helical" evidence="11">
    <location>
        <begin position="602"/>
        <end position="620"/>
    </location>
</feature>
<feature type="region of interest" description="Disordered" evidence="10">
    <location>
        <begin position="477"/>
        <end position="507"/>
    </location>
</feature>
<protein>
    <recommendedName>
        <fullName evidence="3">dolichol kinase</fullName>
        <ecNumber evidence="3">2.7.1.108</ecNumber>
    </recommendedName>
</protein>
<feature type="region of interest" description="Disordered" evidence="10">
    <location>
        <begin position="159"/>
        <end position="180"/>
    </location>
</feature>
<evidence type="ECO:0000313" key="13">
    <source>
        <dbReference type="Proteomes" id="UP000799640"/>
    </source>
</evidence>
<evidence type="ECO:0000313" key="12">
    <source>
        <dbReference type="EMBL" id="KAF2405416.1"/>
    </source>
</evidence>
<dbReference type="InterPro" id="IPR032974">
    <property type="entry name" value="Polypren_kinase"/>
</dbReference>
<evidence type="ECO:0000256" key="1">
    <source>
        <dbReference type="ARBA" id="ARBA00004477"/>
    </source>
</evidence>
<evidence type="ECO:0000256" key="7">
    <source>
        <dbReference type="ARBA" id="ARBA00022824"/>
    </source>
</evidence>
<dbReference type="GO" id="GO:0043048">
    <property type="term" value="P:dolichyl monophosphate biosynthetic process"/>
    <property type="evidence" value="ECO:0007669"/>
    <property type="project" value="TreeGrafter"/>
</dbReference>
<keyword evidence="13" id="KW-1185">Reference proteome</keyword>
<name>A0A6G1IBC6_9PEZI</name>
<comment type="subcellular location">
    <subcellularLocation>
        <location evidence="1">Endoplasmic reticulum membrane</location>
        <topology evidence="1">Multi-pass membrane protein</topology>
    </subcellularLocation>
</comment>
<evidence type="ECO:0000256" key="9">
    <source>
        <dbReference type="ARBA" id="ARBA00023136"/>
    </source>
</evidence>
<feature type="compositionally biased region" description="Polar residues" evidence="10">
    <location>
        <begin position="92"/>
        <end position="105"/>
    </location>
</feature>
<dbReference type="PANTHER" id="PTHR13205">
    <property type="entry name" value="TRANSMEMBRANE PROTEIN 15-RELATED"/>
    <property type="match status" value="1"/>
</dbReference>
<feature type="transmembrane region" description="Helical" evidence="11">
    <location>
        <begin position="231"/>
        <end position="254"/>
    </location>
</feature>
<evidence type="ECO:0000256" key="11">
    <source>
        <dbReference type="SAM" id="Phobius"/>
    </source>
</evidence>
<dbReference type="GO" id="GO:0005789">
    <property type="term" value="C:endoplasmic reticulum membrane"/>
    <property type="evidence" value="ECO:0007669"/>
    <property type="project" value="UniProtKB-SubCell"/>
</dbReference>
<evidence type="ECO:0000256" key="10">
    <source>
        <dbReference type="SAM" id="MobiDB-lite"/>
    </source>
</evidence>
<keyword evidence="5 11" id="KW-0812">Transmembrane</keyword>
<dbReference type="PANTHER" id="PTHR13205:SF15">
    <property type="entry name" value="DOLICHOL KINASE"/>
    <property type="match status" value="1"/>
</dbReference>
<evidence type="ECO:0000256" key="8">
    <source>
        <dbReference type="ARBA" id="ARBA00022989"/>
    </source>
</evidence>
<organism evidence="12 13">
    <name type="scientific">Trichodelitschia bisporula</name>
    <dbReference type="NCBI Taxonomy" id="703511"/>
    <lineage>
        <taxon>Eukaryota</taxon>
        <taxon>Fungi</taxon>
        <taxon>Dikarya</taxon>
        <taxon>Ascomycota</taxon>
        <taxon>Pezizomycotina</taxon>
        <taxon>Dothideomycetes</taxon>
        <taxon>Dothideomycetes incertae sedis</taxon>
        <taxon>Phaeotrichales</taxon>
        <taxon>Phaeotrichaceae</taxon>
        <taxon>Trichodelitschia</taxon>
    </lineage>
</organism>
<evidence type="ECO:0000256" key="2">
    <source>
        <dbReference type="ARBA" id="ARBA00010794"/>
    </source>
</evidence>
<feature type="non-terminal residue" evidence="12">
    <location>
        <position position="832"/>
    </location>
</feature>
<evidence type="ECO:0000256" key="4">
    <source>
        <dbReference type="ARBA" id="ARBA00022679"/>
    </source>
</evidence>
<dbReference type="AlphaFoldDB" id="A0A6G1IBC6"/>
<feature type="compositionally biased region" description="Polar residues" evidence="10">
    <location>
        <begin position="7"/>
        <end position="42"/>
    </location>
</feature>
<evidence type="ECO:0000256" key="3">
    <source>
        <dbReference type="ARBA" id="ARBA00012132"/>
    </source>
</evidence>
<keyword evidence="9 11" id="KW-0472">Membrane</keyword>
<accession>A0A6G1IBC6</accession>
<reference evidence="12" key="1">
    <citation type="journal article" date="2020" name="Stud. Mycol.">
        <title>101 Dothideomycetes genomes: a test case for predicting lifestyles and emergence of pathogens.</title>
        <authorList>
            <person name="Haridas S."/>
            <person name="Albert R."/>
            <person name="Binder M."/>
            <person name="Bloem J."/>
            <person name="Labutti K."/>
            <person name="Salamov A."/>
            <person name="Andreopoulos B."/>
            <person name="Baker S."/>
            <person name="Barry K."/>
            <person name="Bills G."/>
            <person name="Bluhm B."/>
            <person name="Cannon C."/>
            <person name="Castanera R."/>
            <person name="Culley D."/>
            <person name="Daum C."/>
            <person name="Ezra D."/>
            <person name="Gonzalez J."/>
            <person name="Henrissat B."/>
            <person name="Kuo A."/>
            <person name="Liang C."/>
            <person name="Lipzen A."/>
            <person name="Lutzoni F."/>
            <person name="Magnuson J."/>
            <person name="Mondo S."/>
            <person name="Nolan M."/>
            <person name="Ohm R."/>
            <person name="Pangilinan J."/>
            <person name="Park H.-J."/>
            <person name="Ramirez L."/>
            <person name="Alfaro M."/>
            <person name="Sun H."/>
            <person name="Tritt A."/>
            <person name="Yoshinaga Y."/>
            <person name="Zwiers L.-H."/>
            <person name="Turgeon B."/>
            <person name="Goodwin S."/>
            <person name="Spatafora J."/>
            <person name="Crous P."/>
            <person name="Grigoriev I."/>
        </authorList>
    </citation>
    <scope>NUCLEOTIDE SEQUENCE</scope>
    <source>
        <strain evidence="12">CBS 262.69</strain>
    </source>
</reference>
<feature type="transmembrane region" description="Helical" evidence="11">
    <location>
        <begin position="660"/>
        <end position="681"/>
    </location>
</feature>
<evidence type="ECO:0000256" key="6">
    <source>
        <dbReference type="ARBA" id="ARBA00022777"/>
    </source>
</evidence>
<feature type="region of interest" description="Disordered" evidence="10">
    <location>
        <begin position="1"/>
        <end position="117"/>
    </location>
</feature>
<feature type="transmembrane region" description="Helical" evidence="11">
    <location>
        <begin position="417"/>
        <end position="443"/>
    </location>
</feature>
<dbReference type="EC" id="2.7.1.108" evidence="3"/>
<feature type="transmembrane region" description="Helical" evidence="11">
    <location>
        <begin position="391"/>
        <end position="411"/>
    </location>
</feature>
<evidence type="ECO:0000256" key="5">
    <source>
        <dbReference type="ARBA" id="ARBA00022692"/>
    </source>
</evidence>
<feature type="transmembrane region" description="Helical" evidence="11">
    <location>
        <begin position="710"/>
        <end position="729"/>
    </location>
</feature>
<keyword evidence="8 11" id="KW-1133">Transmembrane helix</keyword>
<dbReference type="EMBL" id="ML996687">
    <property type="protein sequence ID" value="KAF2405416.1"/>
    <property type="molecule type" value="Genomic_DNA"/>
</dbReference>
<dbReference type="OrthoDB" id="377083at2759"/>
<feature type="transmembrane region" description="Helical" evidence="11">
    <location>
        <begin position="799"/>
        <end position="818"/>
    </location>
</feature>
<feature type="transmembrane region" description="Helical" evidence="11">
    <location>
        <begin position="200"/>
        <end position="219"/>
    </location>
</feature>
<comment type="similarity">
    <text evidence="2">Belongs to the polyprenol kinase family.</text>
</comment>